<sequence length="112" mass="13754">MMHEEFALQYADRRAKEKGFENYRIVYREFIIPAMGMLKFQAYNEIWLVTYIDWGLVVKSDYGRYDNWYTKEIRENMHEHADRIEITNTRKYQRKIRFLQVILKTNDDGSKT</sequence>
<name>A0A554VAH7_9FLAO</name>
<evidence type="ECO:0000313" key="2">
    <source>
        <dbReference type="Proteomes" id="UP000318833"/>
    </source>
</evidence>
<dbReference type="OrthoDB" id="674379at2"/>
<dbReference type="Proteomes" id="UP000318833">
    <property type="component" value="Unassembled WGS sequence"/>
</dbReference>
<dbReference type="AlphaFoldDB" id="A0A554VAH7"/>
<accession>A0A554VAH7</accession>
<organism evidence="1 2">
    <name type="scientific">Aquimarina algiphila</name>
    <dbReference type="NCBI Taxonomy" id="2047982"/>
    <lineage>
        <taxon>Bacteria</taxon>
        <taxon>Pseudomonadati</taxon>
        <taxon>Bacteroidota</taxon>
        <taxon>Flavobacteriia</taxon>
        <taxon>Flavobacteriales</taxon>
        <taxon>Flavobacteriaceae</taxon>
        <taxon>Aquimarina</taxon>
    </lineage>
</organism>
<gene>
    <name evidence="1" type="ORF">FOF46_30030</name>
</gene>
<protein>
    <submittedName>
        <fullName evidence="1">Uncharacterized protein</fullName>
    </submittedName>
</protein>
<comment type="caution">
    <text evidence="1">The sequence shown here is derived from an EMBL/GenBank/DDBJ whole genome shotgun (WGS) entry which is preliminary data.</text>
</comment>
<dbReference type="RefSeq" id="WP_143919116.1">
    <property type="nucleotide sequence ID" value="NZ_CANMXV010000110.1"/>
</dbReference>
<reference evidence="1 2" key="1">
    <citation type="submission" date="2019-07" db="EMBL/GenBank/DDBJ databases">
        <title>The draft genome sequence of Aquimarina algiphila M91.</title>
        <authorList>
            <person name="Meng X."/>
        </authorList>
    </citation>
    <scope>NUCLEOTIDE SEQUENCE [LARGE SCALE GENOMIC DNA]</scope>
    <source>
        <strain evidence="1 2">M91</strain>
    </source>
</reference>
<dbReference type="EMBL" id="VLNR01000126">
    <property type="protein sequence ID" value="TSE03066.1"/>
    <property type="molecule type" value="Genomic_DNA"/>
</dbReference>
<evidence type="ECO:0000313" key="1">
    <source>
        <dbReference type="EMBL" id="TSE03066.1"/>
    </source>
</evidence>
<proteinExistence type="predicted"/>
<keyword evidence="2" id="KW-1185">Reference proteome</keyword>